<dbReference type="Pfam" id="PF07681">
    <property type="entry name" value="DoxX"/>
    <property type="match status" value="1"/>
</dbReference>
<organism evidence="6 7">
    <name type="scientific">Paenibacillus taihuensis</name>
    <dbReference type="NCBI Taxonomy" id="1156355"/>
    <lineage>
        <taxon>Bacteria</taxon>
        <taxon>Bacillati</taxon>
        <taxon>Bacillota</taxon>
        <taxon>Bacilli</taxon>
        <taxon>Bacillales</taxon>
        <taxon>Paenibacillaceae</taxon>
        <taxon>Paenibacillus</taxon>
    </lineage>
</organism>
<sequence length="179" mass="20088">MVMNWLRSNRYAAIMLTLVRLYLGWEWTKAGWHKLTGDKAFDAAGFIKGAIAKPVLDSGTHERIYPNFIGFLHDFALPNVKLFNILVPWGELFVGIGLLLGALTTAAVFFGLLMNFMYMFAGTVSTNPWLVLLSFFIIAAGSNAGKFGLDHYILPFLHHWWLKGKEAARGRGRTRGTHV</sequence>
<accession>A0A3D9SJN2</accession>
<gene>
    <name evidence="6" type="ORF">A8990_101366</name>
</gene>
<dbReference type="OrthoDB" id="26941at2"/>
<evidence type="ECO:0000256" key="4">
    <source>
        <dbReference type="ARBA" id="ARBA00023136"/>
    </source>
</evidence>
<protein>
    <submittedName>
        <fullName evidence="6">Thiosulfate dehydrogenase [quinone] large subunit</fullName>
    </submittedName>
</protein>
<evidence type="ECO:0000313" key="7">
    <source>
        <dbReference type="Proteomes" id="UP000256304"/>
    </source>
</evidence>
<keyword evidence="3 5" id="KW-1133">Transmembrane helix</keyword>
<evidence type="ECO:0000313" key="6">
    <source>
        <dbReference type="EMBL" id="REE94570.1"/>
    </source>
</evidence>
<dbReference type="Proteomes" id="UP000256304">
    <property type="component" value="Unassembled WGS sequence"/>
</dbReference>
<dbReference type="AlphaFoldDB" id="A0A3D9SJN2"/>
<evidence type="ECO:0000256" key="1">
    <source>
        <dbReference type="ARBA" id="ARBA00004141"/>
    </source>
</evidence>
<evidence type="ECO:0000256" key="5">
    <source>
        <dbReference type="SAM" id="Phobius"/>
    </source>
</evidence>
<dbReference type="RefSeq" id="WP_116187278.1">
    <property type="nucleotide sequence ID" value="NZ_QTTN01000001.1"/>
</dbReference>
<dbReference type="PANTHER" id="PTHR39157:SF1">
    <property type="entry name" value="DOXX FAMILY PROTEIN"/>
    <property type="match status" value="1"/>
</dbReference>
<name>A0A3D9SJN2_9BACL</name>
<comment type="caution">
    <text evidence="6">The sequence shown here is derived from an EMBL/GenBank/DDBJ whole genome shotgun (WGS) entry which is preliminary data.</text>
</comment>
<dbReference type="PANTHER" id="PTHR39157">
    <property type="entry name" value="INTEGRAL MEMBRANE PROTEIN-RELATED"/>
    <property type="match status" value="1"/>
</dbReference>
<keyword evidence="4 5" id="KW-0472">Membrane</keyword>
<comment type="subcellular location">
    <subcellularLocation>
        <location evidence="1">Membrane</location>
        <topology evidence="1">Multi-pass membrane protein</topology>
    </subcellularLocation>
</comment>
<reference evidence="6 7" key="1">
    <citation type="submission" date="2018-08" db="EMBL/GenBank/DDBJ databases">
        <title>Genomic Encyclopedia of Type Strains, Phase III (KMG-III): the genomes of soil and plant-associated and newly described type strains.</title>
        <authorList>
            <person name="Whitman W."/>
        </authorList>
    </citation>
    <scope>NUCLEOTIDE SEQUENCE [LARGE SCALE GENOMIC DNA]</scope>
    <source>
        <strain evidence="6 7">CGMCC 1.10966</strain>
    </source>
</reference>
<feature type="transmembrane region" description="Helical" evidence="5">
    <location>
        <begin position="129"/>
        <end position="149"/>
    </location>
</feature>
<keyword evidence="2 5" id="KW-0812">Transmembrane</keyword>
<dbReference type="GO" id="GO:0016020">
    <property type="term" value="C:membrane"/>
    <property type="evidence" value="ECO:0007669"/>
    <property type="project" value="UniProtKB-SubCell"/>
</dbReference>
<dbReference type="InterPro" id="IPR032808">
    <property type="entry name" value="DoxX"/>
</dbReference>
<dbReference type="EMBL" id="QTTN01000001">
    <property type="protein sequence ID" value="REE94570.1"/>
    <property type="molecule type" value="Genomic_DNA"/>
</dbReference>
<keyword evidence="7" id="KW-1185">Reference proteome</keyword>
<evidence type="ECO:0000256" key="2">
    <source>
        <dbReference type="ARBA" id="ARBA00022692"/>
    </source>
</evidence>
<feature type="transmembrane region" description="Helical" evidence="5">
    <location>
        <begin position="92"/>
        <end position="117"/>
    </location>
</feature>
<evidence type="ECO:0000256" key="3">
    <source>
        <dbReference type="ARBA" id="ARBA00022989"/>
    </source>
</evidence>
<proteinExistence type="predicted"/>